<feature type="transmembrane region" description="Helical" evidence="6">
    <location>
        <begin position="23"/>
        <end position="45"/>
    </location>
</feature>
<organism evidence="8 9">
    <name type="scientific">Moniliophthora roreri</name>
    <name type="common">Frosty pod rot fungus</name>
    <name type="synonym">Monilia roreri</name>
    <dbReference type="NCBI Taxonomy" id="221103"/>
    <lineage>
        <taxon>Eukaryota</taxon>
        <taxon>Fungi</taxon>
        <taxon>Dikarya</taxon>
        <taxon>Basidiomycota</taxon>
        <taxon>Agaricomycotina</taxon>
        <taxon>Agaricomycetes</taxon>
        <taxon>Agaricomycetidae</taxon>
        <taxon>Agaricales</taxon>
        <taxon>Marasmiineae</taxon>
        <taxon>Marasmiaceae</taxon>
        <taxon>Moniliophthora</taxon>
    </lineage>
</organism>
<keyword evidence="4 6" id="KW-1133">Transmembrane helix</keyword>
<dbReference type="AlphaFoldDB" id="A0A0W0FZ93"/>
<proteinExistence type="predicted"/>
<dbReference type="GO" id="GO:0042392">
    <property type="term" value="F:sphingosine-1-phosphate phosphatase activity"/>
    <property type="evidence" value="ECO:0007669"/>
    <property type="project" value="TreeGrafter"/>
</dbReference>
<dbReference type="Pfam" id="PF01569">
    <property type="entry name" value="PAP2"/>
    <property type="match status" value="1"/>
</dbReference>
<evidence type="ECO:0000256" key="1">
    <source>
        <dbReference type="ARBA" id="ARBA00004141"/>
    </source>
</evidence>
<dbReference type="Proteomes" id="UP000054988">
    <property type="component" value="Unassembled WGS sequence"/>
</dbReference>
<evidence type="ECO:0000256" key="4">
    <source>
        <dbReference type="ARBA" id="ARBA00022989"/>
    </source>
</evidence>
<evidence type="ECO:0000256" key="2">
    <source>
        <dbReference type="ARBA" id="ARBA00022692"/>
    </source>
</evidence>
<dbReference type="SUPFAM" id="SSF48317">
    <property type="entry name" value="Acid phosphatase/Vanadium-dependent haloperoxidase"/>
    <property type="match status" value="1"/>
</dbReference>
<evidence type="ECO:0000313" key="9">
    <source>
        <dbReference type="Proteomes" id="UP000054988"/>
    </source>
</evidence>
<dbReference type="Gene3D" id="1.20.144.10">
    <property type="entry name" value="Phosphatidic acid phosphatase type 2/haloperoxidase"/>
    <property type="match status" value="1"/>
</dbReference>
<keyword evidence="2 6" id="KW-0812">Transmembrane</keyword>
<dbReference type="SMART" id="SM00014">
    <property type="entry name" value="acidPPc"/>
    <property type="match status" value="1"/>
</dbReference>
<keyword evidence="3" id="KW-0378">Hydrolase</keyword>
<evidence type="ECO:0000256" key="3">
    <source>
        <dbReference type="ARBA" id="ARBA00022801"/>
    </source>
</evidence>
<feature type="transmembrane region" description="Helical" evidence="6">
    <location>
        <begin position="143"/>
        <end position="163"/>
    </location>
</feature>
<keyword evidence="5 6" id="KW-0472">Membrane</keyword>
<protein>
    <recommendedName>
        <fullName evidence="7">Phosphatidic acid phosphatase type 2/haloperoxidase domain-containing protein</fullName>
    </recommendedName>
</protein>
<accession>A0A0W0FZ93</accession>
<dbReference type="eggNOG" id="KOG3146">
    <property type="taxonomic scope" value="Eukaryota"/>
</dbReference>
<feature type="domain" description="Phosphatidic acid phosphatase type 2/haloperoxidase" evidence="7">
    <location>
        <begin position="54"/>
        <end position="190"/>
    </location>
</feature>
<dbReference type="PANTHER" id="PTHR14969">
    <property type="entry name" value="SPHINGOSINE-1-PHOSPHATE PHOSPHOHYDROLASE"/>
    <property type="match status" value="1"/>
</dbReference>
<dbReference type="PANTHER" id="PTHR14969:SF59">
    <property type="entry name" value="DOLICHYLDIPHOSPHATASE"/>
    <property type="match status" value="1"/>
</dbReference>
<dbReference type="InterPro" id="IPR036938">
    <property type="entry name" value="PAP2/HPO_sf"/>
</dbReference>
<gene>
    <name evidence="8" type="ORF">WG66_5794</name>
</gene>
<feature type="transmembrane region" description="Helical" evidence="6">
    <location>
        <begin position="114"/>
        <end position="131"/>
    </location>
</feature>
<name>A0A0W0FZ93_MONRR</name>
<dbReference type="GO" id="GO:0016020">
    <property type="term" value="C:membrane"/>
    <property type="evidence" value="ECO:0007669"/>
    <property type="project" value="UniProtKB-SubCell"/>
</dbReference>
<evidence type="ECO:0000259" key="7">
    <source>
        <dbReference type="SMART" id="SM00014"/>
    </source>
</evidence>
<evidence type="ECO:0000313" key="8">
    <source>
        <dbReference type="EMBL" id="KTB41645.1"/>
    </source>
</evidence>
<sequence>MSTPQGPQASLDLTHVLYDDNSLLSLLLALVTLSPVLLMASYAALAVQTRELLIIVMWAGQFANEGFNYVLKHIIRQDRPNGIYFILPLNLLQKAHRRTDLVGNGYGFPSSHSQYMGFFSTFLICHLYYRHRFTSTGYPLVDILWRFMIYVGLISWALGVAYSRYHLKYHSPPQILWGLAIGIISGFTLYISLEVIPKRYPKSLFGRFKALLISNPVSTWLQIRDGWAVWPDGGRESEWVRWKREWEKRDQSQNQAKNKWK</sequence>
<dbReference type="UniPathway" id="UPA00378"/>
<dbReference type="CDD" id="cd03382">
    <property type="entry name" value="PAP2_dolichyldiphosphatase"/>
    <property type="match status" value="1"/>
</dbReference>
<reference evidence="8 9" key="1">
    <citation type="submission" date="2015-12" db="EMBL/GenBank/DDBJ databases">
        <title>Draft genome sequence of Moniliophthora roreri, the causal agent of frosty pod rot of cacao.</title>
        <authorList>
            <person name="Aime M.C."/>
            <person name="Diaz-Valderrama J.R."/>
            <person name="Kijpornyongpan T."/>
            <person name="Phillips-Mora W."/>
        </authorList>
    </citation>
    <scope>NUCLEOTIDE SEQUENCE [LARGE SCALE GENOMIC DNA]</scope>
    <source>
        <strain evidence="8 9">MCA 2952</strain>
    </source>
</reference>
<dbReference type="EMBL" id="LATX01001438">
    <property type="protein sequence ID" value="KTB41645.1"/>
    <property type="molecule type" value="Genomic_DNA"/>
</dbReference>
<comment type="caution">
    <text evidence="8">The sequence shown here is derived from an EMBL/GenBank/DDBJ whole genome shotgun (WGS) entry which is preliminary data.</text>
</comment>
<evidence type="ECO:0000256" key="5">
    <source>
        <dbReference type="ARBA" id="ARBA00023136"/>
    </source>
</evidence>
<dbReference type="InterPro" id="IPR039667">
    <property type="entry name" value="Dolichyldiphosphatase_PAP2"/>
</dbReference>
<feature type="transmembrane region" description="Helical" evidence="6">
    <location>
        <begin position="52"/>
        <end position="71"/>
    </location>
</feature>
<evidence type="ECO:0000256" key="6">
    <source>
        <dbReference type="SAM" id="Phobius"/>
    </source>
</evidence>
<feature type="transmembrane region" description="Helical" evidence="6">
    <location>
        <begin position="175"/>
        <end position="193"/>
    </location>
</feature>
<comment type="subcellular location">
    <subcellularLocation>
        <location evidence="1">Membrane</location>
        <topology evidence="1">Multi-pass membrane protein</topology>
    </subcellularLocation>
</comment>
<dbReference type="InterPro" id="IPR000326">
    <property type="entry name" value="PAP2/HPO"/>
</dbReference>